<dbReference type="OrthoDB" id="3733837at2"/>
<feature type="transmembrane region" description="Helical" evidence="8">
    <location>
        <begin position="6"/>
        <end position="24"/>
    </location>
</feature>
<evidence type="ECO:0000256" key="4">
    <source>
        <dbReference type="ARBA" id="ARBA00022475"/>
    </source>
</evidence>
<feature type="transmembrane region" description="Helical" evidence="8">
    <location>
        <begin position="60"/>
        <end position="81"/>
    </location>
</feature>
<keyword evidence="7 8" id="KW-0472">Membrane</keyword>
<dbReference type="AlphaFoldDB" id="A0A1I5F4S4"/>
<name>A0A1I5F4S4_PSUAM</name>
<evidence type="ECO:0000256" key="2">
    <source>
        <dbReference type="ARBA" id="ARBA00009212"/>
    </source>
</evidence>
<evidence type="ECO:0000256" key="5">
    <source>
        <dbReference type="ARBA" id="ARBA00022692"/>
    </source>
</evidence>
<evidence type="ECO:0000256" key="3">
    <source>
        <dbReference type="ARBA" id="ARBA00022448"/>
    </source>
</evidence>
<sequence>MTVVYALVLAMLTVGGLLTLWRLLQGPTTLDRIAALDVFMVLIVAAAAVYAAIYSDGTNIPLLAAVALIALVGTATAARLVERWERHR</sequence>
<evidence type="ECO:0000313" key="10">
    <source>
        <dbReference type="Proteomes" id="UP000199614"/>
    </source>
</evidence>
<gene>
    <name evidence="9" type="ORF">SAMN05216207_103515</name>
</gene>
<dbReference type="Proteomes" id="UP000199614">
    <property type="component" value="Unassembled WGS sequence"/>
</dbReference>
<dbReference type="STRING" id="260086.SAMN05216207_103515"/>
<dbReference type="PANTHER" id="PTHR34702:SF1">
    <property type="entry name" value="NA(+)_H(+) ANTIPORTER SUBUNIT F"/>
    <property type="match status" value="1"/>
</dbReference>
<accession>A0A1I5F4S4</accession>
<proteinExistence type="inferred from homology"/>
<evidence type="ECO:0000256" key="6">
    <source>
        <dbReference type="ARBA" id="ARBA00022989"/>
    </source>
</evidence>
<dbReference type="Pfam" id="PF04066">
    <property type="entry name" value="MrpF_PhaF"/>
    <property type="match status" value="1"/>
</dbReference>
<dbReference type="InterPro" id="IPR007208">
    <property type="entry name" value="MrpF/PhaF-like"/>
</dbReference>
<keyword evidence="3" id="KW-0813">Transport</keyword>
<keyword evidence="5 8" id="KW-0812">Transmembrane</keyword>
<keyword evidence="10" id="KW-1185">Reference proteome</keyword>
<dbReference type="GO" id="GO:0005886">
    <property type="term" value="C:plasma membrane"/>
    <property type="evidence" value="ECO:0007669"/>
    <property type="project" value="UniProtKB-SubCell"/>
</dbReference>
<evidence type="ECO:0000256" key="7">
    <source>
        <dbReference type="ARBA" id="ARBA00023136"/>
    </source>
</evidence>
<protein>
    <submittedName>
        <fullName evidence="9">Multisubunit sodium/proton antiporter, MrpF subunit</fullName>
    </submittedName>
</protein>
<evidence type="ECO:0000256" key="8">
    <source>
        <dbReference type="SAM" id="Phobius"/>
    </source>
</evidence>
<comment type="subcellular location">
    <subcellularLocation>
        <location evidence="1">Cell membrane</location>
        <topology evidence="1">Multi-pass membrane protein</topology>
    </subcellularLocation>
</comment>
<dbReference type="EMBL" id="FOUY01000035">
    <property type="protein sequence ID" value="SFO18752.1"/>
    <property type="molecule type" value="Genomic_DNA"/>
</dbReference>
<dbReference type="PANTHER" id="PTHR34702">
    <property type="entry name" value="NA(+)/H(+) ANTIPORTER SUBUNIT F1"/>
    <property type="match status" value="1"/>
</dbReference>
<feature type="transmembrane region" description="Helical" evidence="8">
    <location>
        <begin position="36"/>
        <end position="54"/>
    </location>
</feature>
<evidence type="ECO:0000256" key="1">
    <source>
        <dbReference type="ARBA" id="ARBA00004651"/>
    </source>
</evidence>
<evidence type="ECO:0000313" key="9">
    <source>
        <dbReference type="EMBL" id="SFO18752.1"/>
    </source>
</evidence>
<organism evidence="9 10">
    <name type="scientific">Pseudonocardia ammonioxydans</name>
    <dbReference type="NCBI Taxonomy" id="260086"/>
    <lineage>
        <taxon>Bacteria</taxon>
        <taxon>Bacillati</taxon>
        <taxon>Actinomycetota</taxon>
        <taxon>Actinomycetes</taxon>
        <taxon>Pseudonocardiales</taxon>
        <taxon>Pseudonocardiaceae</taxon>
        <taxon>Pseudonocardia</taxon>
    </lineage>
</organism>
<comment type="similarity">
    <text evidence="2">Belongs to the CPA3 antiporters (TC 2.A.63) subunit F family.</text>
</comment>
<dbReference type="RefSeq" id="WP_093351225.1">
    <property type="nucleotide sequence ID" value="NZ_FOUY01000035.1"/>
</dbReference>
<keyword evidence="4" id="KW-1003">Cell membrane</keyword>
<reference evidence="9 10" key="1">
    <citation type="submission" date="2016-10" db="EMBL/GenBank/DDBJ databases">
        <authorList>
            <person name="de Groot N.N."/>
        </authorList>
    </citation>
    <scope>NUCLEOTIDE SEQUENCE [LARGE SCALE GENOMIC DNA]</scope>
    <source>
        <strain evidence="9 10">CGMCC 4.1877</strain>
    </source>
</reference>
<dbReference type="GO" id="GO:0015385">
    <property type="term" value="F:sodium:proton antiporter activity"/>
    <property type="evidence" value="ECO:0007669"/>
    <property type="project" value="TreeGrafter"/>
</dbReference>
<keyword evidence="6 8" id="KW-1133">Transmembrane helix</keyword>